<sequence>MPSDPIKDFVKKLCDNGASVVETMEKAVEKFGDKAPSMNSIYMWRRKSRGGNGERSPHYHKYSQIKKKQKFCELCNKEVSSHLYLEFHLINTHNVFMGENKRVFQYMEGMAPEELQLCVFKCDICEVELKSLEALRKHKLDEHRQRMKIPRRFGTMSTNSSMLDCQPTKSSAGSDTANSSMLNFMEDNWEEEDNKELANAEWDDEMGDEPIMTIMQDGRIEMDDGMVRDNELDEKHDFVEPTELLFIKKANLNTKKTCSRQALQPLKIKGLALSIDSTSCLPYRWRRRRVVDDLHSFQMPFLWASHDDFDNNIKHSSSDLVDKIRQEEASHQLTGFQPEVPVQIESEPQKRAETHQKVASDQDDSALFAGSVAACLRLMEQSAREYAKMKIQQVLYECGHAKKGVAHEYATVQSPKE</sequence>
<name>A0A915DYH7_9BILA</name>
<protein>
    <submittedName>
        <fullName evidence="3">C2H2-type domain-containing protein</fullName>
    </submittedName>
</protein>
<dbReference type="AlphaFoldDB" id="A0A915DYH7"/>
<dbReference type="WBParaSite" id="jg25030">
    <property type="protein sequence ID" value="jg25030"/>
    <property type="gene ID" value="jg25030"/>
</dbReference>
<accession>A0A915DYH7</accession>
<dbReference type="Pfam" id="PF13912">
    <property type="entry name" value="zf-C2H2_6"/>
    <property type="match status" value="1"/>
</dbReference>
<dbReference type="Proteomes" id="UP000887574">
    <property type="component" value="Unplaced"/>
</dbReference>
<dbReference type="PROSITE" id="PS00028">
    <property type="entry name" value="ZINC_FINGER_C2H2_1"/>
    <property type="match status" value="1"/>
</dbReference>
<evidence type="ECO:0000313" key="2">
    <source>
        <dbReference type="Proteomes" id="UP000887574"/>
    </source>
</evidence>
<organism evidence="2 3">
    <name type="scientific">Ditylenchus dipsaci</name>
    <dbReference type="NCBI Taxonomy" id="166011"/>
    <lineage>
        <taxon>Eukaryota</taxon>
        <taxon>Metazoa</taxon>
        <taxon>Ecdysozoa</taxon>
        <taxon>Nematoda</taxon>
        <taxon>Chromadorea</taxon>
        <taxon>Rhabditida</taxon>
        <taxon>Tylenchina</taxon>
        <taxon>Tylenchomorpha</taxon>
        <taxon>Sphaerularioidea</taxon>
        <taxon>Anguinidae</taxon>
        <taxon>Anguininae</taxon>
        <taxon>Ditylenchus</taxon>
    </lineage>
</organism>
<evidence type="ECO:0000259" key="1">
    <source>
        <dbReference type="PROSITE" id="PS00028"/>
    </source>
</evidence>
<dbReference type="InterPro" id="IPR013087">
    <property type="entry name" value="Znf_C2H2_type"/>
</dbReference>
<evidence type="ECO:0000313" key="3">
    <source>
        <dbReference type="WBParaSite" id="jg25030"/>
    </source>
</evidence>
<reference evidence="3" key="1">
    <citation type="submission" date="2022-11" db="UniProtKB">
        <authorList>
            <consortium name="WormBaseParasite"/>
        </authorList>
    </citation>
    <scope>IDENTIFICATION</scope>
</reference>
<feature type="domain" description="C2H2-type" evidence="1">
    <location>
        <begin position="122"/>
        <end position="143"/>
    </location>
</feature>
<keyword evidence="2" id="KW-1185">Reference proteome</keyword>
<dbReference type="SMART" id="SM00355">
    <property type="entry name" value="ZnF_C2H2"/>
    <property type="match status" value="2"/>
</dbReference>
<proteinExistence type="predicted"/>